<accession>A0A9R1XHM6</accession>
<name>A0A9R1XHM6_LACSA</name>
<protein>
    <recommendedName>
        <fullName evidence="1">Reverse transcriptase zinc-binding domain-containing protein</fullName>
    </recommendedName>
</protein>
<organism evidence="2 3">
    <name type="scientific">Lactuca sativa</name>
    <name type="common">Garden lettuce</name>
    <dbReference type="NCBI Taxonomy" id="4236"/>
    <lineage>
        <taxon>Eukaryota</taxon>
        <taxon>Viridiplantae</taxon>
        <taxon>Streptophyta</taxon>
        <taxon>Embryophyta</taxon>
        <taxon>Tracheophyta</taxon>
        <taxon>Spermatophyta</taxon>
        <taxon>Magnoliopsida</taxon>
        <taxon>eudicotyledons</taxon>
        <taxon>Gunneridae</taxon>
        <taxon>Pentapetalae</taxon>
        <taxon>asterids</taxon>
        <taxon>campanulids</taxon>
        <taxon>Asterales</taxon>
        <taxon>Asteraceae</taxon>
        <taxon>Cichorioideae</taxon>
        <taxon>Cichorieae</taxon>
        <taxon>Lactucinae</taxon>
        <taxon>Lactuca</taxon>
    </lineage>
</organism>
<dbReference type="Proteomes" id="UP000235145">
    <property type="component" value="Unassembled WGS sequence"/>
</dbReference>
<evidence type="ECO:0000313" key="3">
    <source>
        <dbReference type="Proteomes" id="UP000235145"/>
    </source>
</evidence>
<evidence type="ECO:0000313" key="2">
    <source>
        <dbReference type="EMBL" id="KAJ0214990.1"/>
    </source>
</evidence>
<evidence type="ECO:0000259" key="1">
    <source>
        <dbReference type="Pfam" id="PF13966"/>
    </source>
</evidence>
<dbReference type="AlphaFoldDB" id="A0A9R1XHM6"/>
<keyword evidence="3" id="KW-1185">Reference proteome</keyword>
<reference evidence="2 3" key="1">
    <citation type="journal article" date="2017" name="Nat. Commun.">
        <title>Genome assembly with in vitro proximity ligation data and whole-genome triplication in lettuce.</title>
        <authorList>
            <person name="Reyes-Chin-Wo S."/>
            <person name="Wang Z."/>
            <person name="Yang X."/>
            <person name="Kozik A."/>
            <person name="Arikit S."/>
            <person name="Song C."/>
            <person name="Xia L."/>
            <person name="Froenicke L."/>
            <person name="Lavelle D.O."/>
            <person name="Truco M.J."/>
            <person name="Xia R."/>
            <person name="Zhu S."/>
            <person name="Xu C."/>
            <person name="Xu H."/>
            <person name="Xu X."/>
            <person name="Cox K."/>
            <person name="Korf I."/>
            <person name="Meyers B.C."/>
            <person name="Michelmore R.W."/>
        </authorList>
    </citation>
    <scope>NUCLEOTIDE SEQUENCE [LARGE SCALE GENOMIC DNA]</scope>
    <source>
        <strain evidence="3">cv. Salinas</strain>
        <tissue evidence="2">Seedlings</tissue>
    </source>
</reference>
<dbReference type="Pfam" id="PF13966">
    <property type="entry name" value="zf-RVT"/>
    <property type="match status" value="1"/>
</dbReference>
<proteinExistence type="predicted"/>
<dbReference type="PANTHER" id="PTHR33116:SF79">
    <property type="entry name" value="REVERSE TRANSCRIPTASE DOMAIN, ZINC FINGER, CCHC-TYPE-RELATED"/>
    <property type="match status" value="1"/>
</dbReference>
<sequence>MKLEKMDKRVGAARRLVITFPLYNGNGRTKCYDEGGYKKWVCDGVPIPNSNIYVSHLFYVDDALFIGDWSMKNISNLDRILRCFHVVSGLKVNSTSQRYSVYSWAAPLGCAPSSIPFTYLGVPIGENMIRKKAWKPIIDKFCSKFSMWKAKILSFSGRMTLAKSVLGNLPMFYLSLFAAPIGVIEELKRFKDNSFRDEDPKRQQYTGLLGPQSLWAQIIRGIHNHTNRPWYCFLKCKASGVWAGIDRVKNRLWKLNMEAKDILYSNDGGITWRSYFVVDGIFNVAKLQSQLDKASHPISDGEFWWLNSAPKNVVSYIWRAKQGGILSADEQQKRNIPVLSPMCGLCRNIVETTNYILTSCSFVRDTINMVLSWCSLLDKQFSGVTEVLDFCLELGSLPKKERDRNDRVFRGVTSKLAKILDSIKTMVFTLDKYRKHIGDGVDWDK</sequence>
<dbReference type="EMBL" id="NBSK02000003">
    <property type="protein sequence ID" value="KAJ0214990.1"/>
    <property type="molecule type" value="Genomic_DNA"/>
</dbReference>
<dbReference type="PANTHER" id="PTHR33116">
    <property type="entry name" value="REVERSE TRANSCRIPTASE ZINC-BINDING DOMAIN-CONTAINING PROTEIN-RELATED-RELATED"/>
    <property type="match status" value="1"/>
</dbReference>
<gene>
    <name evidence="2" type="ORF">LSAT_V11C300139190</name>
</gene>
<feature type="domain" description="Reverse transcriptase zinc-binding" evidence="1">
    <location>
        <begin position="283"/>
        <end position="364"/>
    </location>
</feature>
<dbReference type="InterPro" id="IPR026960">
    <property type="entry name" value="RVT-Znf"/>
</dbReference>
<comment type="caution">
    <text evidence="2">The sequence shown here is derived from an EMBL/GenBank/DDBJ whole genome shotgun (WGS) entry which is preliminary data.</text>
</comment>